<name>A0ABY4XFA3_9SPHN</name>
<dbReference type="RefSeq" id="WP_252169052.1">
    <property type="nucleotide sequence ID" value="NZ_CP084933.1"/>
</dbReference>
<proteinExistence type="predicted"/>
<evidence type="ECO:0000256" key="1">
    <source>
        <dbReference type="SAM" id="SignalP"/>
    </source>
</evidence>
<keyword evidence="3" id="KW-1185">Reference proteome</keyword>
<gene>
    <name evidence="2" type="ORF">LHA26_19905</name>
</gene>
<evidence type="ECO:0000313" key="3">
    <source>
        <dbReference type="Proteomes" id="UP001056937"/>
    </source>
</evidence>
<keyword evidence="1" id="KW-0732">Signal</keyword>
<sequence length="107" mass="12043">MKTFRTTIIAAIVGATALGVTTADAQSWGYDTDMANRAYRSADERAFQARRDQHAADAAAYWGDYAAADAYAHAADVRRTQAWRDARFAHHENNVARWDYWHGGWGY</sequence>
<reference evidence="2" key="1">
    <citation type="journal article" date="2022" name="Toxins">
        <title>Genomic Analysis of Sphingopyxis sp. USTB-05 for Biodegrading Cyanobacterial Hepatotoxins.</title>
        <authorList>
            <person name="Liu C."/>
            <person name="Xu Q."/>
            <person name="Zhao Z."/>
            <person name="Zhang H."/>
            <person name="Liu X."/>
            <person name="Yin C."/>
            <person name="Liu Y."/>
            <person name="Yan H."/>
        </authorList>
    </citation>
    <scope>NUCLEOTIDE SEQUENCE</scope>
    <source>
        <strain evidence="2">NBD5</strain>
    </source>
</reference>
<dbReference type="EMBL" id="CP084933">
    <property type="protein sequence ID" value="USI75245.1"/>
    <property type="molecule type" value="Genomic_DNA"/>
</dbReference>
<organism evidence="2 3">
    <name type="scientific">Sphingomonas morindae</name>
    <dbReference type="NCBI Taxonomy" id="1541170"/>
    <lineage>
        <taxon>Bacteria</taxon>
        <taxon>Pseudomonadati</taxon>
        <taxon>Pseudomonadota</taxon>
        <taxon>Alphaproteobacteria</taxon>
        <taxon>Sphingomonadales</taxon>
        <taxon>Sphingomonadaceae</taxon>
        <taxon>Sphingomonas</taxon>
    </lineage>
</organism>
<feature type="chain" id="PRO_5046132551" evidence="1">
    <location>
        <begin position="26"/>
        <end position="107"/>
    </location>
</feature>
<feature type="signal peptide" evidence="1">
    <location>
        <begin position="1"/>
        <end position="25"/>
    </location>
</feature>
<evidence type="ECO:0000313" key="2">
    <source>
        <dbReference type="EMBL" id="USI75245.1"/>
    </source>
</evidence>
<keyword evidence="2" id="KW-0614">Plasmid</keyword>
<dbReference type="Proteomes" id="UP001056937">
    <property type="component" value="Plasmid p2"/>
</dbReference>
<geneLocation type="plasmid" evidence="2 3">
    <name>p2</name>
</geneLocation>
<accession>A0ABY4XFA3</accession>
<protein>
    <submittedName>
        <fullName evidence="2">Uncharacterized protein</fullName>
    </submittedName>
</protein>